<dbReference type="InterPro" id="IPR037069">
    <property type="entry name" value="AcylCoA_DH/ox_N_sf"/>
</dbReference>
<evidence type="ECO:0000256" key="3">
    <source>
        <dbReference type="ARBA" id="ARBA00022630"/>
    </source>
</evidence>
<dbReference type="InterPro" id="IPR009100">
    <property type="entry name" value="AcylCoA_DH/oxidase_NM_dom_sf"/>
</dbReference>
<dbReference type="Pfam" id="PF02771">
    <property type="entry name" value="Acyl-CoA_dh_N"/>
    <property type="match status" value="1"/>
</dbReference>
<organism evidence="10 11">
    <name type="scientific">Reticulibacter mediterranei</name>
    <dbReference type="NCBI Taxonomy" id="2778369"/>
    <lineage>
        <taxon>Bacteria</taxon>
        <taxon>Bacillati</taxon>
        <taxon>Chloroflexota</taxon>
        <taxon>Ktedonobacteria</taxon>
        <taxon>Ktedonobacterales</taxon>
        <taxon>Reticulibacteraceae</taxon>
        <taxon>Reticulibacter</taxon>
    </lineage>
</organism>
<dbReference type="GO" id="GO:0003995">
    <property type="term" value="F:acyl-CoA dehydrogenase activity"/>
    <property type="evidence" value="ECO:0007669"/>
    <property type="project" value="TreeGrafter"/>
</dbReference>
<accession>A0A8J3N662</accession>
<gene>
    <name evidence="10" type="ORF">KSF_059000</name>
</gene>
<dbReference type="Pfam" id="PF02770">
    <property type="entry name" value="Acyl-CoA_dh_M"/>
    <property type="match status" value="1"/>
</dbReference>
<dbReference type="Gene3D" id="2.40.110.10">
    <property type="entry name" value="Butyryl-CoA Dehydrogenase, subunit A, domain 2"/>
    <property type="match status" value="1"/>
</dbReference>
<feature type="domain" description="Acyl-CoA dehydrogenase/oxidase N-terminal" evidence="9">
    <location>
        <begin position="8"/>
        <end position="116"/>
    </location>
</feature>
<evidence type="ECO:0000313" key="11">
    <source>
        <dbReference type="Proteomes" id="UP000597444"/>
    </source>
</evidence>
<evidence type="ECO:0000256" key="6">
    <source>
        <dbReference type="RuleBase" id="RU362125"/>
    </source>
</evidence>
<dbReference type="SUPFAM" id="SSF56645">
    <property type="entry name" value="Acyl-CoA dehydrogenase NM domain-like"/>
    <property type="match status" value="1"/>
</dbReference>
<dbReference type="Gene3D" id="1.10.540.10">
    <property type="entry name" value="Acyl-CoA dehydrogenase/oxidase, N-terminal domain"/>
    <property type="match status" value="1"/>
</dbReference>
<reference evidence="10" key="1">
    <citation type="submission" date="2020-10" db="EMBL/GenBank/DDBJ databases">
        <title>Taxonomic study of unclassified bacteria belonging to the class Ktedonobacteria.</title>
        <authorList>
            <person name="Yabe S."/>
            <person name="Wang C.M."/>
            <person name="Zheng Y."/>
            <person name="Sakai Y."/>
            <person name="Cavaletti L."/>
            <person name="Monciardini P."/>
            <person name="Donadio S."/>
        </authorList>
    </citation>
    <scope>NUCLEOTIDE SEQUENCE</scope>
    <source>
        <strain evidence="10">ID150040</strain>
    </source>
</reference>
<comment type="similarity">
    <text evidence="2 6">Belongs to the acyl-CoA dehydrogenase family.</text>
</comment>
<evidence type="ECO:0000256" key="5">
    <source>
        <dbReference type="ARBA" id="ARBA00023002"/>
    </source>
</evidence>
<keyword evidence="4 6" id="KW-0274">FAD</keyword>
<dbReference type="InterPro" id="IPR046373">
    <property type="entry name" value="Acyl-CoA_Oxase/DH_mid-dom_sf"/>
</dbReference>
<keyword evidence="5 6" id="KW-0560">Oxidoreductase</keyword>
<name>A0A8J3N662_9CHLR</name>
<evidence type="ECO:0000256" key="2">
    <source>
        <dbReference type="ARBA" id="ARBA00009347"/>
    </source>
</evidence>
<sequence>MINMTLSKAQEAFRDYVHQVALEEMRPISLECDRTEQIPKSFFWNMQKRFRAGAAAQARMQAQEGEAQQENVFSMLSQEELAWGDAGLSTAIPGPGLAAPPILSQGSPEQQAKFLSIYADDRLHWGALALTEPGIGSDVAGMSTTAVLDGDEWIINGHKHYITNGARADLIITFATVDKSRGREGIRPFVVPGGTPGLIVGRIEEKMGLRASQTAELIFENCRIPKDHLLAGRERSTKAGFKAAMGTLDATRPMVGAIALGIARAAYEATCQWVSEELPIGFSAYKRRAIDEELEELRQELEMARFLVWRAAWMADQRIPNSKEASMSKAYAGGLIMKITAAAVRITAPGEHSETKQFIQKWFRDAKVFDIFEGTAQIQRLVIARRMFPKVNIP</sequence>
<dbReference type="AlphaFoldDB" id="A0A8J3N662"/>
<evidence type="ECO:0000259" key="9">
    <source>
        <dbReference type="Pfam" id="PF02771"/>
    </source>
</evidence>
<evidence type="ECO:0000259" key="7">
    <source>
        <dbReference type="Pfam" id="PF00441"/>
    </source>
</evidence>
<comment type="cofactor">
    <cofactor evidence="1 6">
        <name>FAD</name>
        <dbReference type="ChEBI" id="CHEBI:57692"/>
    </cofactor>
</comment>
<dbReference type="PANTHER" id="PTHR43884:SF12">
    <property type="entry name" value="ISOVALERYL-COA DEHYDROGENASE, MITOCHONDRIAL-RELATED"/>
    <property type="match status" value="1"/>
</dbReference>
<evidence type="ECO:0000256" key="4">
    <source>
        <dbReference type="ARBA" id="ARBA00022827"/>
    </source>
</evidence>
<evidence type="ECO:0000259" key="8">
    <source>
        <dbReference type="Pfam" id="PF02770"/>
    </source>
</evidence>
<dbReference type="InterPro" id="IPR009075">
    <property type="entry name" value="AcylCo_DH/oxidase_C"/>
</dbReference>
<evidence type="ECO:0000256" key="1">
    <source>
        <dbReference type="ARBA" id="ARBA00001974"/>
    </source>
</evidence>
<dbReference type="PANTHER" id="PTHR43884">
    <property type="entry name" value="ACYL-COA DEHYDROGENASE"/>
    <property type="match status" value="1"/>
</dbReference>
<proteinExistence type="inferred from homology"/>
<dbReference type="InterPro" id="IPR006091">
    <property type="entry name" value="Acyl-CoA_Oxase/DH_mid-dom"/>
</dbReference>
<dbReference type="InterPro" id="IPR013786">
    <property type="entry name" value="AcylCoA_DH/ox_N"/>
</dbReference>
<comment type="caution">
    <text evidence="10">The sequence shown here is derived from an EMBL/GenBank/DDBJ whole genome shotgun (WGS) entry which is preliminary data.</text>
</comment>
<dbReference type="EMBL" id="BNJK01000001">
    <property type="protein sequence ID" value="GHO95852.1"/>
    <property type="molecule type" value="Genomic_DNA"/>
</dbReference>
<keyword evidence="11" id="KW-1185">Reference proteome</keyword>
<feature type="domain" description="Acyl-CoA dehydrogenase/oxidase C-terminal" evidence="7">
    <location>
        <begin position="239"/>
        <end position="387"/>
    </location>
</feature>
<dbReference type="RefSeq" id="WP_220206511.1">
    <property type="nucleotide sequence ID" value="NZ_BNJK01000001.1"/>
</dbReference>
<dbReference type="Proteomes" id="UP000597444">
    <property type="component" value="Unassembled WGS sequence"/>
</dbReference>
<dbReference type="GO" id="GO:0050660">
    <property type="term" value="F:flavin adenine dinucleotide binding"/>
    <property type="evidence" value="ECO:0007669"/>
    <property type="project" value="InterPro"/>
</dbReference>
<dbReference type="FunFam" id="2.40.110.10:FF:000001">
    <property type="entry name" value="Acyl-CoA dehydrogenase, mitochondrial"/>
    <property type="match status" value="1"/>
</dbReference>
<protein>
    <submittedName>
        <fullName evidence="10">Putative acyl-CoA dehydrogenase</fullName>
    </submittedName>
</protein>
<dbReference type="SUPFAM" id="SSF47203">
    <property type="entry name" value="Acyl-CoA dehydrogenase C-terminal domain-like"/>
    <property type="match status" value="1"/>
</dbReference>
<dbReference type="InterPro" id="IPR036250">
    <property type="entry name" value="AcylCo_DH-like_C"/>
</dbReference>
<evidence type="ECO:0000313" key="10">
    <source>
        <dbReference type="EMBL" id="GHO95852.1"/>
    </source>
</evidence>
<dbReference type="Pfam" id="PF00441">
    <property type="entry name" value="Acyl-CoA_dh_1"/>
    <property type="match status" value="1"/>
</dbReference>
<dbReference type="Gene3D" id="1.20.140.10">
    <property type="entry name" value="Butyryl-CoA Dehydrogenase, subunit A, domain 3"/>
    <property type="match status" value="1"/>
</dbReference>
<keyword evidence="3 6" id="KW-0285">Flavoprotein</keyword>
<feature type="domain" description="Acyl-CoA oxidase/dehydrogenase middle" evidence="8">
    <location>
        <begin position="127"/>
        <end position="222"/>
    </location>
</feature>